<dbReference type="Gene3D" id="2.40.50.100">
    <property type="match status" value="1"/>
</dbReference>
<dbReference type="Gene3D" id="2.40.30.170">
    <property type="match status" value="1"/>
</dbReference>
<feature type="compositionally biased region" description="Pro residues" evidence="1">
    <location>
        <begin position="61"/>
        <end position="74"/>
    </location>
</feature>
<evidence type="ECO:0000256" key="1">
    <source>
        <dbReference type="SAM" id="MobiDB-lite"/>
    </source>
</evidence>
<evidence type="ECO:0000256" key="2">
    <source>
        <dbReference type="SAM" id="Phobius"/>
    </source>
</evidence>
<feature type="compositionally biased region" description="Low complexity" evidence="1">
    <location>
        <begin position="28"/>
        <end position="37"/>
    </location>
</feature>
<dbReference type="SUPFAM" id="SSF111369">
    <property type="entry name" value="HlyD-like secretion proteins"/>
    <property type="match status" value="2"/>
</dbReference>
<feature type="transmembrane region" description="Helical" evidence="2">
    <location>
        <begin position="86"/>
        <end position="104"/>
    </location>
</feature>
<proteinExistence type="predicted"/>
<evidence type="ECO:0000313" key="3">
    <source>
        <dbReference type="EMBL" id="STY94535.1"/>
    </source>
</evidence>
<dbReference type="AlphaFoldDB" id="A0A378Q1I3"/>
<name>A0A378Q1I3_9GAMM</name>
<sequence length="421" mass="45461">MANPNDPTSHDAPRLDANTVEPQQPRHVVVTTTTTTVEEIDEPLAQASADPTPSVAGTVPPIEPPPAPPAPAYEPPAKKPSKLRSLIITLILLSLIGLVLWGLFKDKAGISTEPTTLQGRIEVRQTPVAAKVAGRISQIYVKEGDNITIGTPLIDMESPEINAKLEEARAARDAAQSQLDKAKNGARPQEIEMARYQYEAAQSAADLAKTTFERVDRLASEGLMSRQKRDEAYTNYRASQDKANAAKAQYDLAKTGARSEDIEGAAAQVRQVEGKIKEALVAKDEANLKSPIAGIVDDVIAKPGQVVGQGVPLVTVVDPTDQWVVLNVTENNLGRFAVGSQFTGKVPALSTDGQPYTQVFKVYSSSVLSDFATWRPTNSKDGFDMRTFEIRAHPQKPDSRLRQGMTVLVEIPADNNQTAAK</sequence>
<reference evidence="3 4" key="1">
    <citation type="submission" date="2018-06" db="EMBL/GenBank/DDBJ databases">
        <authorList>
            <consortium name="Pathogen Informatics"/>
            <person name="Doyle S."/>
        </authorList>
    </citation>
    <scope>NUCLEOTIDE SEQUENCE [LARGE SCALE GENOMIC DNA]</scope>
    <source>
        <strain evidence="3 4">NCTC11091</strain>
    </source>
</reference>
<dbReference type="Proteomes" id="UP000255193">
    <property type="component" value="Unassembled WGS sequence"/>
</dbReference>
<dbReference type="PANTHER" id="PTHR30438:SF1">
    <property type="entry name" value="36 KDA ANTIGEN"/>
    <property type="match status" value="1"/>
</dbReference>
<keyword evidence="2" id="KW-0472">Membrane</keyword>
<evidence type="ECO:0000313" key="4">
    <source>
        <dbReference type="Proteomes" id="UP000255193"/>
    </source>
</evidence>
<organism evidence="3 4">
    <name type="scientific">Faucicola atlantae</name>
    <dbReference type="NCBI Taxonomy" id="34059"/>
    <lineage>
        <taxon>Bacteria</taxon>
        <taxon>Pseudomonadati</taxon>
        <taxon>Pseudomonadota</taxon>
        <taxon>Gammaproteobacteria</taxon>
        <taxon>Moraxellales</taxon>
        <taxon>Moraxellaceae</taxon>
        <taxon>Faucicola</taxon>
    </lineage>
</organism>
<keyword evidence="2" id="KW-0812">Transmembrane</keyword>
<gene>
    <name evidence="3" type="ORF">NCTC11091_00299</name>
</gene>
<dbReference type="PANTHER" id="PTHR30438">
    <property type="entry name" value="36 KDA ANTIGEN-RELATED"/>
    <property type="match status" value="1"/>
</dbReference>
<feature type="region of interest" description="Disordered" evidence="1">
    <location>
        <begin position="1"/>
        <end position="78"/>
    </location>
</feature>
<accession>A0A378Q1I3</accession>
<dbReference type="Gene3D" id="1.10.287.470">
    <property type="entry name" value="Helix hairpin bin"/>
    <property type="match status" value="1"/>
</dbReference>
<protein>
    <submittedName>
        <fullName evidence="3">Putative efflux pump membrane fusion protein</fullName>
    </submittedName>
</protein>
<dbReference type="RefSeq" id="WP_079352025.1">
    <property type="nucleotide sequence ID" value="NZ_MXAO01000007.1"/>
</dbReference>
<dbReference type="EMBL" id="UGQA01000001">
    <property type="protein sequence ID" value="STY94535.1"/>
    <property type="molecule type" value="Genomic_DNA"/>
</dbReference>
<keyword evidence="2" id="KW-1133">Transmembrane helix</keyword>